<protein>
    <submittedName>
        <fullName evidence="1">Uncharacterized protein</fullName>
    </submittedName>
</protein>
<reference evidence="1" key="1">
    <citation type="submission" date="2020-04" db="EMBL/GenBank/DDBJ databases">
        <authorList>
            <person name="Chiriac C."/>
            <person name="Salcher M."/>
            <person name="Ghai R."/>
            <person name="Kavagutti S V."/>
        </authorList>
    </citation>
    <scope>NUCLEOTIDE SEQUENCE</scope>
</reference>
<evidence type="ECO:0000313" key="1">
    <source>
        <dbReference type="EMBL" id="CAB4134543.1"/>
    </source>
</evidence>
<name>A0A6J5LMF8_9CAUD</name>
<evidence type="ECO:0000313" key="2">
    <source>
        <dbReference type="EMBL" id="CAB4162456.1"/>
    </source>
</evidence>
<proteinExistence type="predicted"/>
<accession>A0A6J5LMF8</accession>
<dbReference type="EMBL" id="LR796731">
    <property type="protein sequence ID" value="CAB4162456.1"/>
    <property type="molecule type" value="Genomic_DNA"/>
</dbReference>
<sequence>MSYNDFNDRAKLTIGIAIEGTGQFSPFLETYGAPMNWSLTGTVASKTPEINLSIKEKTCGVPYGSTKEFELFGGGGSTGNTSGTVNTGQLPPPVGALLGQSLIGTWTVNTDPELSEGGYADDTLISGGYYIVAQPKNQKIDDPIKVLPAIDYITRVYPGDFVYVTGKNETSKWNVAPQNRFPKTDRTISWRPNSEPVLSSGGLVDDVLALPGTIMLPTSDYYISDPDDAIDGMQYFYANQGVIFDGQVWRKNLPDPRLYEPEDGPREFRQLQVFYGGQLYERLLEFKQSEKCFVSANLTIDDSTPLTFTVTPPEGDAYTSDLYFYWMSPMNGAERNIQPSVPAIHDFGDPWSKYHIANRDWINLKFPGELGAGFLLKTRDVEPQQTLFLGVDEIVDENITEMTDTTQDPDGNDLINTFTITFTMATAIE</sequence>
<organism evidence="1">
    <name type="scientific">uncultured Caudovirales phage</name>
    <dbReference type="NCBI Taxonomy" id="2100421"/>
    <lineage>
        <taxon>Viruses</taxon>
        <taxon>Duplodnaviria</taxon>
        <taxon>Heunggongvirae</taxon>
        <taxon>Uroviricota</taxon>
        <taxon>Caudoviricetes</taxon>
        <taxon>Peduoviridae</taxon>
        <taxon>Maltschvirus</taxon>
        <taxon>Maltschvirus maltsch</taxon>
    </lineage>
</organism>
<gene>
    <name evidence="1" type="ORF">UFOVP279_16</name>
    <name evidence="2" type="ORF">UFOVP781_47</name>
</gene>
<dbReference type="EMBL" id="LR796287">
    <property type="protein sequence ID" value="CAB4134543.1"/>
    <property type="molecule type" value="Genomic_DNA"/>
</dbReference>